<name>A0A4Q9PDS3_9APHY</name>
<dbReference type="EMBL" id="ML145228">
    <property type="protein sequence ID" value="TBU53020.1"/>
    <property type="molecule type" value="Genomic_DNA"/>
</dbReference>
<proteinExistence type="predicted"/>
<protein>
    <submittedName>
        <fullName evidence="1">Uncharacterized protein</fullName>
    </submittedName>
</protein>
<sequence length="147" mass="16054">MHDHYAKRPLADVSDSGLLASGVTCALPYCLPMLASNFGNAASFLGLWPLGFPPGIHHVSPQPRFFEPCRRSTVAAVQIQQGHPRHPSLSTKSRQPRIPLLRRLPGRRNATSDAILHALRLAHTRPVIPANDLLKSVCVLSSMSDIL</sequence>
<evidence type="ECO:0000313" key="1">
    <source>
        <dbReference type="EMBL" id="TBU53020.1"/>
    </source>
</evidence>
<gene>
    <name evidence="1" type="ORF">BD310DRAFT_938903</name>
</gene>
<evidence type="ECO:0000313" key="2">
    <source>
        <dbReference type="Proteomes" id="UP000292082"/>
    </source>
</evidence>
<keyword evidence="2" id="KW-1185">Reference proteome</keyword>
<accession>A0A4Q9PDS3</accession>
<reference evidence="1 2" key="1">
    <citation type="submission" date="2019-01" db="EMBL/GenBank/DDBJ databases">
        <title>Draft genome sequences of three monokaryotic isolates of the white-rot basidiomycete fungus Dichomitus squalens.</title>
        <authorList>
            <consortium name="DOE Joint Genome Institute"/>
            <person name="Lopez S.C."/>
            <person name="Andreopoulos B."/>
            <person name="Pangilinan J."/>
            <person name="Lipzen A."/>
            <person name="Riley R."/>
            <person name="Ahrendt S."/>
            <person name="Ng V."/>
            <person name="Barry K."/>
            <person name="Daum C."/>
            <person name="Grigoriev I.V."/>
            <person name="Hilden K.S."/>
            <person name="Makela M.R."/>
            <person name="de Vries R.P."/>
        </authorList>
    </citation>
    <scope>NUCLEOTIDE SEQUENCE [LARGE SCALE GENOMIC DNA]</scope>
    <source>
        <strain evidence="1 2">CBS 464.89</strain>
    </source>
</reference>
<organism evidence="1 2">
    <name type="scientific">Dichomitus squalens</name>
    <dbReference type="NCBI Taxonomy" id="114155"/>
    <lineage>
        <taxon>Eukaryota</taxon>
        <taxon>Fungi</taxon>
        <taxon>Dikarya</taxon>
        <taxon>Basidiomycota</taxon>
        <taxon>Agaricomycotina</taxon>
        <taxon>Agaricomycetes</taxon>
        <taxon>Polyporales</taxon>
        <taxon>Polyporaceae</taxon>
        <taxon>Dichomitus</taxon>
    </lineage>
</organism>
<dbReference type="AlphaFoldDB" id="A0A4Q9PDS3"/>
<dbReference type="Proteomes" id="UP000292082">
    <property type="component" value="Unassembled WGS sequence"/>
</dbReference>